<evidence type="ECO:0000256" key="2">
    <source>
        <dbReference type="ARBA" id="ARBA00022598"/>
    </source>
</evidence>
<dbReference type="GO" id="GO:0005829">
    <property type="term" value="C:cytosol"/>
    <property type="evidence" value="ECO:0007669"/>
    <property type="project" value="TreeGrafter"/>
</dbReference>
<evidence type="ECO:0000256" key="3">
    <source>
        <dbReference type="ARBA" id="ARBA00022741"/>
    </source>
</evidence>
<evidence type="ECO:0000256" key="5">
    <source>
        <dbReference type="ARBA" id="ARBA00022917"/>
    </source>
</evidence>
<name>A0A376TMV3_ECOLX</name>
<dbReference type="PANTHER" id="PTHR42765">
    <property type="entry name" value="SOLEUCYL-TRNA SYNTHETASE"/>
    <property type="match status" value="1"/>
</dbReference>
<dbReference type="GO" id="GO:0005524">
    <property type="term" value="F:ATP binding"/>
    <property type="evidence" value="ECO:0007669"/>
    <property type="project" value="UniProtKB-KW"/>
</dbReference>
<evidence type="ECO:0000313" key="9">
    <source>
        <dbReference type="EMBL" id="STI78011.1"/>
    </source>
</evidence>
<keyword evidence="2 9" id="KW-0436">Ligase</keyword>
<dbReference type="Gene3D" id="3.40.50.620">
    <property type="entry name" value="HUPs"/>
    <property type="match status" value="1"/>
</dbReference>
<gene>
    <name evidence="9" type="primary">ileS_4</name>
    <name evidence="9" type="ORF">NCTC8985_03326</name>
</gene>
<dbReference type="GO" id="GO:0004822">
    <property type="term" value="F:isoleucine-tRNA ligase activity"/>
    <property type="evidence" value="ECO:0007669"/>
    <property type="project" value="UniProtKB-EC"/>
</dbReference>
<dbReference type="Proteomes" id="UP000254405">
    <property type="component" value="Unassembled WGS sequence"/>
</dbReference>
<keyword evidence="4" id="KW-0067">ATP-binding</keyword>
<comment type="catalytic activity">
    <reaction evidence="7">
        <text>tRNA(Ile) + L-isoleucine + ATP = L-isoleucyl-tRNA(Ile) + AMP + diphosphate</text>
        <dbReference type="Rhea" id="RHEA:11060"/>
        <dbReference type="Rhea" id="RHEA-COMP:9666"/>
        <dbReference type="Rhea" id="RHEA-COMP:9695"/>
        <dbReference type="ChEBI" id="CHEBI:30616"/>
        <dbReference type="ChEBI" id="CHEBI:33019"/>
        <dbReference type="ChEBI" id="CHEBI:58045"/>
        <dbReference type="ChEBI" id="CHEBI:78442"/>
        <dbReference type="ChEBI" id="CHEBI:78528"/>
        <dbReference type="ChEBI" id="CHEBI:456215"/>
        <dbReference type="EC" id="6.1.1.5"/>
    </reaction>
</comment>
<dbReference type="AlphaFoldDB" id="A0A376TMV3"/>
<feature type="domain" description="Aminoacyl-tRNA synthetase class Ia" evidence="8">
    <location>
        <begin position="2"/>
        <end position="115"/>
    </location>
</feature>
<keyword evidence="6 9" id="KW-0030">Aminoacyl-tRNA synthetase</keyword>
<reference evidence="9 10" key="1">
    <citation type="submission" date="2018-06" db="EMBL/GenBank/DDBJ databases">
        <authorList>
            <consortium name="Pathogen Informatics"/>
            <person name="Doyle S."/>
        </authorList>
    </citation>
    <scope>NUCLEOTIDE SEQUENCE [LARGE SCALE GENOMIC DNA]</scope>
    <source>
        <strain evidence="9 10">NCTC8985</strain>
    </source>
</reference>
<keyword evidence="3" id="KW-0547">Nucleotide-binding</keyword>
<organism evidence="9 10">
    <name type="scientific">Escherichia coli</name>
    <dbReference type="NCBI Taxonomy" id="562"/>
    <lineage>
        <taxon>Bacteria</taxon>
        <taxon>Pseudomonadati</taxon>
        <taxon>Pseudomonadota</taxon>
        <taxon>Gammaproteobacteria</taxon>
        <taxon>Enterobacterales</taxon>
        <taxon>Enterobacteriaceae</taxon>
        <taxon>Escherichia</taxon>
    </lineage>
</organism>
<keyword evidence="5" id="KW-0648">Protein biosynthesis</keyword>
<dbReference type="InterPro" id="IPR002300">
    <property type="entry name" value="aa-tRNA-synth_Ia"/>
</dbReference>
<dbReference type="SUPFAM" id="SSF52374">
    <property type="entry name" value="Nucleotidylyl transferase"/>
    <property type="match status" value="1"/>
</dbReference>
<evidence type="ECO:0000256" key="1">
    <source>
        <dbReference type="ARBA" id="ARBA00006887"/>
    </source>
</evidence>
<evidence type="ECO:0000313" key="10">
    <source>
        <dbReference type="Proteomes" id="UP000254405"/>
    </source>
</evidence>
<dbReference type="Pfam" id="PF00133">
    <property type="entry name" value="tRNA-synt_1"/>
    <property type="match status" value="1"/>
</dbReference>
<sequence length="140" mass="15905">MPGWDCHGLPIELKVEQEYGKPGEKFTAAEFRAKCREYAATQVDGQRKDFIRLGVLGDWSHPYLTMDFKTEANIIRALGKIIGNGHLHKGAKPVHWCVDCRSALAEAEVEYYDKNFSVHRRCFSGGRSGCTESKICRKQR</sequence>
<dbReference type="EC" id="6.1.1.5" evidence="9"/>
<evidence type="ECO:0000256" key="7">
    <source>
        <dbReference type="ARBA" id="ARBA00048359"/>
    </source>
</evidence>
<dbReference type="PANTHER" id="PTHR42765:SF1">
    <property type="entry name" value="ISOLEUCINE--TRNA LIGASE, MITOCHONDRIAL"/>
    <property type="match status" value="1"/>
</dbReference>
<proteinExistence type="inferred from homology"/>
<dbReference type="InterPro" id="IPR050081">
    <property type="entry name" value="Ile-tRNA_ligase"/>
</dbReference>
<evidence type="ECO:0000259" key="8">
    <source>
        <dbReference type="Pfam" id="PF00133"/>
    </source>
</evidence>
<evidence type="ECO:0000256" key="6">
    <source>
        <dbReference type="ARBA" id="ARBA00023146"/>
    </source>
</evidence>
<protein>
    <submittedName>
        <fullName evidence="9">Isoleucyl-tRNA synthetase</fullName>
        <ecNumber evidence="9">6.1.1.5</ecNumber>
    </submittedName>
</protein>
<dbReference type="EMBL" id="UGCO01000001">
    <property type="protein sequence ID" value="STI78011.1"/>
    <property type="molecule type" value="Genomic_DNA"/>
</dbReference>
<dbReference type="GO" id="GO:0006428">
    <property type="term" value="P:isoleucyl-tRNA aminoacylation"/>
    <property type="evidence" value="ECO:0007669"/>
    <property type="project" value="TreeGrafter"/>
</dbReference>
<accession>A0A376TMV3</accession>
<dbReference type="InterPro" id="IPR014729">
    <property type="entry name" value="Rossmann-like_a/b/a_fold"/>
</dbReference>
<evidence type="ECO:0000256" key="4">
    <source>
        <dbReference type="ARBA" id="ARBA00022840"/>
    </source>
</evidence>
<comment type="similarity">
    <text evidence="1">Belongs to the class-I aminoacyl-tRNA synthetase family. IleS type 1 subfamily.</text>
</comment>